<gene>
    <name evidence="1" type="ORF">B0H17DRAFT_1186204</name>
</gene>
<reference evidence="1" key="1">
    <citation type="submission" date="2023-03" db="EMBL/GenBank/DDBJ databases">
        <title>Massive genome expansion in bonnet fungi (Mycena s.s.) driven by repeated elements and novel gene families across ecological guilds.</title>
        <authorList>
            <consortium name="Lawrence Berkeley National Laboratory"/>
            <person name="Harder C.B."/>
            <person name="Miyauchi S."/>
            <person name="Viragh M."/>
            <person name="Kuo A."/>
            <person name="Thoen E."/>
            <person name="Andreopoulos B."/>
            <person name="Lu D."/>
            <person name="Skrede I."/>
            <person name="Drula E."/>
            <person name="Henrissat B."/>
            <person name="Morin E."/>
            <person name="Kohler A."/>
            <person name="Barry K."/>
            <person name="LaButti K."/>
            <person name="Morin E."/>
            <person name="Salamov A."/>
            <person name="Lipzen A."/>
            <person name="Mereny Z."/>
            <person name="Hegedus B."/>
            <person name="Baldrian P."/>
            <person name="Stursova M."/>
            <person name="Weitz H."/>
            <person name="Taylor A."/>
            <person name="Grigoriev I.V."/>
            <person name="Nagy L.G."/>
            <person name="Martin F."/>
            <person name="Kauserud H."/>
        </authorList>
    </citation>
    <scope>NUCLEOTIDE SEQUENCE</scope>
    <source>
        <strain evidence="1">CBHHK067</strain>
    </source>
</reference>
<name>A0AAD7G4H8_MYCRO</name>
<sequence>MPARRPPHIYMSSGASSIHAPFKDLLYTNIVPSEDECQAIRNFVAAPIKERDDLSDNITQLQIVLEQLTLTCDALFEFIDSHLALVTSARKIPEDILREIFTVSLPTDGNATIRRTESPLGISRIFSD</sequence>
<dbReference type="EMBL" id="JARKIE010000322">
    <property type="protein sequence ID" value="KAJ7654330.1"/>
    <property type="molecule type" value="Genomic_DNA"/>
</dbReference>
<evidence type="ECO:0000313" key="1">
    <source>
        <dbReference type="EMBL" id="KAJ7654330.1"/>
    </source>
</evidence>
<evidence type="ECO:0000313" key="2">
    <source>
        <dbReference type="Proteomes" id="UP001221757"/>
    </source>
</evidence>
<organism evidence="1 2">
    <name type="scientific">Mycena rosella</name>
    <name type="common">Pink bonnet</name>
    <name type="synonym">Agaricus rosellus</name>
    <dbReference type="NCBI Taxonomy" id="1033263"/>
    <lineage>
        <taxon>Eukaryota</taxon>
        <taxon>Fungi</taxon>
        <taxon>Dikarya</taxon>
        <taxon>Basidiomycota</taxon>
        <taxon>Agaricomycotina</taxon>
        <taxon>Agaricomycetes</taxon>
        <taxon>Agaricomycetidae</taxon>
        <taxon>Agaricales</taxon>
        <taxon>Marasmiineae</taxon>
        <taxon>Mycenaceae</taxon>
        <taxon>Mycena</taxon>
    </lineage>
</organism>
<dbReference type="Proteomes" id="UP001221757">
    <property type="component" value="Unassembled WGS sequence"/>
</dbReference>
<accession>A0AAD7G4H8</accession>
<comment type="caution">
    <text evidence="1">The sequence shown here is derived from an EMBL/GenBank/DDBJ whole genome shotgun (WGS) entry which is preliminary data.</text>
</comment>
<dbReference type="AlphaFoldDB" id="A0AAD7G4H8"/>
<proteinExistence type="predicted"/>
<protein>
    <submittedName>
        <fullName evidence="1">Uncharacterized protein</fullName>
    </submittedName>
</protein>
<keyword evidence="2" id="KW-1185">Reference proteome</keyword>